<sequence>MIPTLTSPGFSNHERGSCYWMAIYGTLEATVEPHFARDDASMPCHYDDASCDTLLIYWAVERSQSNDLRPGYSKCVVYVSVGFDRYHPHWPTSMRIQSASIDDKNPLPRWLRLAVTPQMYGLCVPLGFAYYLLYSPNAALEPFT</sequence>
<evidence type="ECO:0000313" key="1">
    <source>
        <dbReference type="EMBL" id="SJL18115.1"/>
    </source>
</evidence>
<gene>
    <name evidence="1" type="ORF">ARMOST_21687</name>
</gene>
<evidence type="ECO:0000313" key="2">
    <source>
        <dbReference type="Proteomes" id="UP000219338"/>
    </source>
</evidence>
<reference evidence="2" key="1">
    <citation type="journal article" date="2017" name="Nat. Ecol. Evol.">
        <title>Genome expansion and lineage-specific genetic innovations in the forest pathogenic fungi Armillaria.</title>
        <authorList>
            <person name="Sipos G."/>
            <person name="Prasanna A.N."/>
            <person name="Walter M.C."/>
            <person name="O'Connor E."/>
            <person name="Balint B."/>
            <person name="Krizsan K."/>
            <person name="Kiss B."/>
            <person name="Hess J."/>
            <person name="Varga T."/>
            <person name="Slot J."/>
            <person name="Riley R."/>
            <person name="Boka B."/>
            <person name="Rigling D."/>
            <person name="Barry K."/>
            <person name="Lee J."/>
            <person name="Mihaltcheva S."/>
            <person name="LaButti K."/>
            <person name="Lipzen A."/>
            <person name="Waldron R."/>
            <person name="Moloney N.M."/>
            <person name="Sperisen C."/>
            <person name="Kredics L."/>
            <person name="Vagvoelgyi C."/>
            <person name="Patrignani A."/>
            <person name="Fitzpatrick D."/>
            <person name="Nagy I."/>
            <person name="Doyle S."/>
            <person name="Anderson J.B."/>
            <person name="Grigoriev I.V."/>
            <person name="Gueldener U."/>
            <person name="Muensterkoetter M."/>
            <person name="Nagy L.G."/>
        </authorList>
    </citation>
    <scope>NUCLEOTIDE SEQUENCE [LARGE SCALE GENOMIC DNA]</scope>
    <source>
        <strain evidence="2">C18/9</strain>
    </source>
</reference>
<dbReference type="Proteomes" id="UP000219338">
    <property type="component" value="Unassembled WGS sequence"/>
</dbReference>
<dbReference type="AlphaFoldDB" id="A0A284SAW9"/>
<organism evidence="1 2">
    <name type="scientific">Armillaria ostoyae</name>
    <name type="common">Armillaria root rot fungus</name>
    <dbReference type="NCBI Taxonomy" id="47428"/>
    <lineage>
        <taxon>Eukaryota</taxon>
        <taxon>Fungi</taxon>
        <taxon>Dikarya</taxon>
        <taxon>Basidiomycota</taxon>
        <taxon>Agaricomycotina</taxon>
        <taxon>Agaricomycetes</taxon>
        <taxon>Agaricomycetidae</taxon>
        <taxon>Agaricales</taxon>
        <taxon>Marasmiineae</taxon>
        <taxon>Physalacriaceae</taxon>
        <taxon>Armillaria</taxon>
    </lineage>
</organism>
<name>A0A284SAW9_ARMOS</name>
<protein>
    <submittedName>
        <fullName evidence="1">Uncharacterized protein</fullName>
    </submittedName>
</protein>
<keyword evidence="2" id="KW-1185">Reference proteome</keyword>
<accession>A0A284SAW9</accession>
<proteinExistence type="predicted"/>
<dbReference type="EMBL" id="FUEG01000053">
    <property type="protein sequence ID" value="SJL18115.1"/>
    <property type="molecule type" value="Genomic_DNA"/>
</dbReference>